<evidence type="ECO:0000313" key="4">
    <source>
        <dbReference type="EMBL" id="VDM02034.1"/>
    </source>
</evidence>
<organism evidence="6">
    <name type="scientific">Schistocephalus solidus</name>
    <name type="common">Tapeworm</name>
    <dbReference type="NCBI Taxonomy" id="70667"/>
    <lineage>
        <taxon>Eukaryota</taxon>
        <taxon>Metazoa</taxon>
        <taxon>Spiralia</taxon>
        <taxon>Lophotrochozoa</taxon>
        <taxon>Platyhelminthes</taxon>
        <taxon>Cestoda</taxon>
        <taxon>Eucestoda</taxon>
        <taxon>Diphyllobothriidea</taxon>
        <taxon>Diphyllobothriidae</taxon>
        <taxon>Schistocephalus</taxon>
    </lineage>
</organism>
<dbReference type="GO" id="GO:0008270">
    <property type="term" value="F:zinc ion binding"/>
    <property type="evidence" value="ECO:0007669"/>
    <property type="project" value="UniProtKB-KW"/>
</dbReference>
<dbReference type="WBParaSite" id="SSLN_0001623901-mRNA-1">
    <property type="protein sequence ID" value="SSLN_0001623901-mRNA-1"/>
    <property type="gene ID" value="SSLN_0001623901"/>
</dbReference>
<feature type="compositionally biased region" description="Basic and acidic residues" evidence="2">
    <location>
        <begin position="9"/>
        <end position="31"/>
    </location>
</feature>
<proteinExistence type="predicted"/>
<accession>A0A183TGQ0</accession>
<dbReference type="Proteomes" id="UP000275846">
    <property type="component" value="Unassembled WGS sequence"/>
</dbReference>
<dbReference type="PROSITE" id="PS50157">
    <property type="entry name" value="ZINC_FINGER_C2H2_2"/>
    <property type="match status" value="2"/>
</dbReference>
<keyword evidence="1" id="KW-0863">Zinc-finger</keyword>
<dbReference type="Pfam" id="PF00096">
    <property type="entry name" value="zf-C2H2"/>
    <property type="match status" value="1"/>
</dbReference>
<reference evidence="6" key="1">
    <citation type="submission" date="2016-06" db="UniProtKB">
        <authorList>
            <consortium name="WormBaseParasite"/>
        </authorList>
    </citation>
    <scope>IDENTIFICATION</scope>
</reference>
<dbReference type="SMART" id="SM00355">
    <property type="entry name" value="ZnF_C2H2"/>
    <property type="match status" value="2"/>
</dbReference>
<feature type="domain" description="C2H2-type" evidence="3">
    <location>
        <begin position="113"/>
        <end position="135"/>
    </location>
</feature>
<keyword evidence="1" id="KW-0862">Zinc</keyword>
<gene>
    <name evidence="4" type="ORF">SSLN_LOCUS15648</name>
</gene>
<sequence length="171" mass="18733">MSNYGQQKFDGECSEDRAGERKETLPERKVTPDINSPTLTIIVTTSHYSTPVTSTTAATPFTTTSDGGSVLTCPQCDRTFTSRISLFGHLRIHLIETGERVPRALTHSRNRRLHCPYCARALTHRMGLFGHMRMHDSGIHGHVDNTDTPCTPSVPAILNATATPTGVIGPY</sequence>
<reference evidence="4 5" key="2">
    <citation type="submission" date="2018-11" db="EMBL/GenBank/DDBJ databases">
        <authorList>
            <consortium name="Pathogen Informatics"/>
        </authorList>
    </citation>
    <scope>NUCLEOTIDE SEQUENCE [LARGE SCALE GENOMIC DNA]</scope>
    <source>
        <strain evidence="4 5">NST_G2</strain>
    </source>
</reference>
<name>A0A183TGQ0_SCHSO</name>
<keyword evidence="5" id="KW-1185">Reference proteome</keyword>
<feature type="region of interest" description="Disordered" evidence="2">
    <location>
        <begin position="1"/>
        <end position="33"/>
    </location>
</feature>
<feature type="domain" description="C2H2-type" evidence="3">
    <location>
        <begin position="71"/>
        <end position="101"/>
    </location>
</feature>
<evidence type="ECO:0000259" key="3">
    <source>
        <dbReference type="PROSITE" id="PS50157"/>
    </source>
</evidence>
<dbReference type="SUPFAM" id="SSF57667">
    <property type="entry name" value="beta-beta-alpha zinc fingers"/>
    <property type="match status" value="1"/>
</dbReference>
<keyword evidence="1" id="KW-0479">Metal-binding</keyword>
<evidence type="ECO:0000313" key="6">
    <source>
        <dbReference type="WBParaSite" id="SSLN_0001623901-mRNA-1"/>
    </source>
</evidence>
<dbReference type="InterPro" id="IPR036236">
    <property type="entry name" value="Znf_C2H2_sf"/>
</dbReference>
<evidence type="ECO:0000256" key="2">
    <source>
        <dbReference type="SAM" id="MobiDB-lite"/>
    </source>
</evidence>
<dbReference type="STRING" id="70667.A0A183TGQ0"/>
<dbReference type="EMBL" id="UYSU01040156">
    <property type="protein sequence ID" value="VDM02034.1"/>
    <property type="molecule type" value="Genomic_DNA"/>
</dbReference>
<dbReference type="InterPro" id="IPR013087">
    <property type="entry name" value="Znf_C2H2_type"/>
</dbReference>
<dbReference type="OrthoDB" id="6077919at2759"/>
<evidence type="ECO:0000256" key="1">
    <source>
        <dbReference type="PROSITE-ProRule" id="PRU00042"/>
    </source>
</evidence>
<dbReference type="PROSITE" id="PS00028">
    <property type="entry name" value="ZINC_FINGER_C2H2_1"/>
    <property type="match status" value="2"/>
</dbReference>
<dbReference type="Gene3D" id="3.30.160.60">
    <property type="entry name" value="Classic Zinc Finger"/>
    <property type="match status" value="1"/>
</dbReference>
<dbReference type="AlphaFoldDB" id="A0A183TGQ0"/>
<evidence type="ECO:0000313" key="5">
    <source>
        <dbReference type="Proteomes" id="UP000275846"/>
    </source>
</evidence>
<protein>
    <submittedName>
        <fullName evidence="6">C2H2-type domain-containing protein</fullName>
    </submittedName>
</protein>